<feature type="transmembrane region" description="Helical" evidence="5">
    <location>
        <begin position="380"/>
        <end position="398"/>
    </location>
</feature>
<evidence type="ECO:0000259" key="6">
    <source>
        <dbReference type="Pfam" id="PF04932"/>
    </source>
</evidence>
<dbReference type="PANTHER" id="PTHR37422:SF23">
    <property type="entry name" value="TEICHURONIC ACID BIOSYNTHESIS PROTEIN TUAE"/>
    <property type="match status" value="1"/>
</dbReference>
<evidence type="ECO:0000256" key="3">
    <source>
        <dbReference type="ARBA" id="ARBA00022989"/>
    </source>
</evidence>
<sequence>MSQQSHSADSGIGWGEVNLLPLKRATPSLKNAPSVEDSTLLARLPAWVEQAFWCFLVAVGFGALQSYSGLSRVAWLIADLFVVGCFVQAFSQYLSVSARAWLFYSWPALAITSCLWSLVPSLSIYHGLQLTATVMVGVVLFTRWGFLGTIRIVFLGLLSAVCLSFIDGQRDQFGNLIGVFGHKNQLGGAGVALFFTSIVLFMPRWRLVSLLGTIVAVVAVVFSHSGTALLSLALAACTLAMAVIWIMSRSVFLIAIAVAAVLISSIVYALSIQNLSIVDEALRLLGKDATLTGRTVLWRYGWLSFMDHFWLGVGYKAYMASPLTTSTLIQYILQQRLPYLHNNWLDVAVDLGIVGLGMFGVVVCLTIIRIINVFIRYRTILYAWSLCFLANTLIASLAEGSLFYNHSMTQVLIVVVYLNAVVSTVRTRG</sequence>
<dbReference type="InterPro" id="IPR051533">
    <property type="entry name" value="WaaL-like"/>
</dbReference>
<protein>
    <submittedName>
        <fullName evidence="7">O-antigen ligase family protein</fullName>
    </submittedName>
</protein>
<dbReference type="InterPro" id="IPR007016">
    <property type="entry name" value="O-antigen_ligase-rel_domated"/>
</dbReference>
<dbReference type="GO" id="GO:0016874">
    <property type="term" value="F:ligase activity"/>
    <property type="evidence" value="ECO:0007669"/>
    <property type="project" value="UniProtKB-KW"/>
</dbReference>
<keyword evidence="8" id="KW-1185">Reference proteome</keyword>
<feature type="transmembrane region" description="Helical" evidence="5">
    <location>
        <begin position="101"/>
        <end position="118"/>
    </location>
</feature>
<feature type="transmembrane region" description="Helical" evidence="5">
    <location>
        <begin position="251"/>
        <end position="270"/>
    </location>
</feature>
<dbReference type="EMBL" id="CP102845">
    <property type="protein sequence ID" value="UVF18407.1"/>
    <property type="molecule type" value="Genomic_DNA"/>
</dbReference>
<keyword evidence="3 5" id="KW-1133">Transmembrane helix</keyword>
<dbReference type="Proteomes" id="UP001017257">
    <property type="component" value="Chromosome"/>
</dbReference>
<name>A0ABY5RNP1_9HYPH</name>
<keyword evidence="2 5" id="KW-0812">Transmembrane</keyword>
<dbReference type="Pfam" id="PF04932">
    <property type="entry name" value="Wzy_C"/>
    <property type="match status" value="1"/>
</dbReference>
<reference evidence="7" key="1">
    <citation type="submission" date="2022-08" db="EMBL/GenBank/DDBJ databases">
        <title>Microvirga terrae sp. nov., isolated from soil.</title>
        <authorList>
            <person name="Kim K.H."/>
            <person name="Seo Y.L."/>
            <person name="Kim J.M."/>
            <person name="Lee J.K."/>
            <person name="Han D.M."/>
            <person name="Jeon C.O."/>
        </authorList>
    </citation>
    <scope>NUCLEOTIDE SEQUENCE</scope>
    <source>
        <strain evidence="7">R24</strain>
    </source>
</reference>
<comment type="subcellular location">
    <subcellularLocation>
        <location evidence="1">Membrane</location>
        <topology evidence="1">Multi-pass membrane protein</topology>
    </subcellularLocation>
</comment>
<keyword evidence="4 5" id="KW-0472">Membrane</keyword>
<evidence type="ECO:0000256" key="1">
    <source>
        <dbReference type="ARBA" id="ARBA00004141"/>
    </source>
</evidence>
<dbReference type="PANTHER" id="PTHR37422">
    <property type="entry name" value="TEICHURONIC ACID BIOSYNTHESIS PROTEIN TUAE"/>
    <property type="match status" value="1"/>
</dbReference>
<proteinExistence type="predicted"/>
<evidence type="ECO:0000256" key="5">
    <source>
        <dbReference type="SAM" id="Phobius"/>
    </source>
</evidence>
<feature type="domain" description="O-antigen ligase-related" evidence="6">
    <location>
        <begin position="212"/>
        <end position="359"/>
    </location>
</feature>
<gene>
    <name evidence="7" type="ORF">HPT29_018125</name>
</gene>
<feature type="transmembrane region" description="Helical" evidence="5">
    <location>
        <begin position="73"/>
        <end position="94"/>
    </location>
</feature>
<feature type="transmembrane region" description="Helical" evidence="5">
    <location>
        <begin position="51"/>
        <end position="67"/>
    </location>
</feature>
<accession>A0ABY5RNP1</accession>
<feature type="transmembrane region" description="Helical" evidence="5">
    <location>
        <begin position="148"/>
        <end position="166"/>
    </location>
</feature>
<evidence type="ECO:0000313" key="8">
    <source>
        <dbReference type="Proteomes" id="UP001017257"/>
    </source>
</evidence>
<evidence type="ECO:0000256" key="2">
    <source>
        <dbReference type="ARBA" id="ARBA00022692"/>
    </source>
</evidence>
<evidence type="ECO:0000313" key="7">
    <source>
        <dbReference type="EMBL" id="UVF18407.1"/>
    </source>
</evidence>
<evidence type="ECO:0000256" key="4">
    <source>
        <dbReference type="ARBA" id="ARBA00023136"/>
    </source>
</evidence>
<dbReference type="RefSeq" id="WP_173947174.1">
    <property type="nucleotide sequence ID" value="NZ_CP102845.1"/>
</dbReference>
<organism evidence="7 8">
    <name type="scientific">Microvirga terrae</name>
    <dbReference type="NCBI Taxonomy" id="2740529"/>
    <lineage>
        <taxon>Bacteria</taxon>
        <taxon>Pseudomonadati</taxon>
        <taxon>Pseudomonadota</taxon>
        <taxon>Alphaproteobacteria</taxon>
        <taxon>Hyphomicrobiales</taxon>
        <taxon>Methylobacteriaceae</taxon>
        <taxon>Microvirga</taxon>
    </lineage>
</organism>
<feature type="transmembrane region" description="Helical" evidence="5">
    <location>
        <begin position="404"/>
        <end position="425"/>
    </location>
</feature>
<feature type="transmembrane region" description="Helical" evidence="5">
    <location>
        <begin position="347"/>
        <end position="368"/>
    </location>
</feature>
<feature type="transmembrane region" description="Helical" evidence="5">
    <location>
        <begin position="186"/>
        <end position="202"/>
    </location>
</feature>
<keyword evidence="7" id="KW-0436">Ligase</keyword>